<dbReference type="OrthoDB" id="9803578at2"/>
<proteinExistence type="predicted"/>
<dbReference type="PANTHER" id="PTHR48098:SF3">
    <property type="entry name" value="IRON(III) ENTEROBACTIN ESTERASE"/>
    <property type="match status" value="1"/>
</dbReference>
<sequence length="232" mass="25793">MELAEINLSGPVGNETRRVWYEPVAEPEAVPLCLFLDAELYLDRVEAANVIDQLRGVGRFKRHRCVFVSSGSSALRHRDYTCHAGYTRFLTECVVPEFGRSATSMHTLVGLSLSGLAAAFVALQHSAIFSTAICQSPSAWWEREWLRRHLPGAKRTAARFWISVGDGETESDVRHAPTNMYQGAPQLDSCRRLAESLRAIGADVRFNQFAGGHDTACWRAELPDALMWAGEI</sequence>
<dbReference type="Proteomes" id="UP000320496">
    <property type="component" value="Chromosome"/>
</dbReference>
<dbReference type="RefSeq" id="WP_145371872.1">
    <property type="nucleotide sequence ID" value="NZ_CP036275.1"/>
</dbReference>
<dbReference type="PANTHER" id="PTHR48098">
    <property type="entry name" value="ENTEROCHELIN ESTERASE-RELATED"/>
    <property type="match status" value="1"/>
</dbReference>
<dbReference type="InterPro" id="IPR050583">
    <property type="entry name" value="Mycobacterial_A85_antigen"/>
</dbReference>
<dbReference type="Gene3D" id="3.40.50.1820">
    <property type="entry name" value="alpha/beta hydrolase"/>
    <property type="match status" value="1"/>
</dbReference>
<gene>
    <name evidence="1" type="ORF">Mal4_49540</name>
</gene>
<name>A0A517ZDP2_9PLAN</name>
<dbReference type="Pfam" id="PF00756">
    <property type="entry name" value="Esterase"/>
    <property type="match status" value="1"/>
</dbReference>
<dbReference type="SUPFAM" id="SSF53474">
    <property type="entry name" value="alpha/beta-Hydrolases"/>
    <property type="match status" value="1"/>
</dbReference>
<keyword evidence="2" id="KW-1185">Reference proteome</keyword>
<reference evidence="1 2" key="1">
    <citation type="submission" date="2019-02" db="EMBL/GenBank/DDBJ databases">
        <title>Deep-cultivation of Planctomycetes and their phenomic and genomic characterization uncovers novel biology.</title>
        <authorList>
            <person name="Wiegand S."/>
            <person name="Jogler M."/>
            <person name="Boedeker C."/>
            <person name="Pinto D."/>
            <person name="Vollmers J."/>
            <person name="Rivas-Marin E."/>
            <person name="Kohn T."/>
            <person name="Peeters S.H."/>
            <person name="Heuer A."/>
            <person name="Rast P."/>
            <person name="Oberbeckmann S."/>
            <person name="Bunk B."/>
            <person name="Jeske O."/>
            <person name="Meyerdierks A."/>
            <person name="Storesund J.E."/>
            <person name="Kallscheuer N."/>
            <person name="Luecker S."/>
            <person name="Lage O.M."/>
            <person name="Pohl T."/>
            <person name="Merkel B.J."/>
            <person name="Hornburger P."/>
            <person name="Mueller R.-W."/>
            <person name="Bruemmer F."/>
            <person name="Labrenz M."/>
            <person name="Spormann A.M."/>
            <person name="Op den Camp H."/>
            <person name="Overmann J."/>
            <person name="Amann R."/>
            <person name="Jetten M.S.M."/>
            <person name="Mascher T."/>
            <person name="Medema M.H."/>
            <person name="Devos D.P."/>
            <person name="Kaster A.-K."/>
            <person name="Ovreas L."/>
            <person name="Rohde M."/>
            <person name="Galperin M.Y."/>
            <person name="Jogler C."/>
        </authorList>
    </citation>
    <scope>NUCLEOTIDE SEQUENCE [LARGE SCALE GENOMIC DNA]</scope>
    <source>
        <strain evidence="1 2">Mal4</strain>
    </source>
</reference>
<organism evidence="1 2">
    <name type="scientific">Maioricimonas rarisocia</name>
    <dbReference type="NCBI Taxonomy" id="2528026"/>
    <lineage>
        <taxon>Bacteria</taxon>
        <taxon>Pseudomonadati</taxon>
        <taxon>Planctomycetota</taxon>
        <taxon>Planctomycetia</taxon>
        <taxon>Planctomycetales</taxon>
        <taxon>Planctomycetaceae</taxon>
        <taxon>Maioricimonas</taxon>
    </lineage>
</organism>
<evidence type="ECO:0000313" key="2">
    <source>
        <dbReference type="Proteomes" id="UP000320496"/>
    </source>
</evidence>
<dbReference type="EMBL" id="CP036275">
    <property type="protein sequence ID" value="QDU40596.1"/>
    <property type="molecule type" value="Genomic_DNA"/>
</dbReference>
<protein>
    <submittedName>
        <fullName evidence="1">Enterobactin/ferric enterobactin esterase</fullName>
    </submittedName>
</protein>
<dbReference type="InterPro" id="IPR000801">
    <property type="entry name" value="Esterase-like"/>
</dbReference>
<dbReference type="KEGG" id="mri:Mal4_49540"/>
<dbReference type="InterPro" id="IPR029058">
    <property type="entry name" value="AB_hydrolase_fold"/>
</dbReference>
<dbReference type="AlphaFoldDB" id="A0A517ZDP2"/>
<accession>A0A517ZDP2</accession>
<evidence type="ECO:0000313" key="1">
    <source>
        <dbReference type="EMBL" id="QDU40596.1"/>
    </source>
</evidence>